<keyword evidence="1" id="KW-0812">Transmembrane</keyword>
<feature type="transmembrane region" description="Helical" evidence="1">
    <location>
        <begin position="482"/>
        <end position="503"/>
    </location>
</feature>
<dbReference type="GO" id="GO:0008237">
    <property type="term" value="F:metallopeptidase activity"/>
    <property type="evidence" value="ECO:0007669"/>
    <property type="project" value="InterPro"/>
</dbReference>
<keyword evidence="1" id="KW-0472">Membrane</keyword>
<accession>A0A1I6LWY4</accession>
<dbReference type="Gene3D" id="1.10.390.10">
    <property type="entry name" value="Neutral Protease Domain 2"/>
    <property type="match status" value="1"/>
</dbReference>
<organism evidence="3 4">
    <name type="scientific">Granulicella pectinivorans</name>
    <dbReference type="NCBI Taxonomy" id="474950"/>
    <lineage>
        <taxon>Bacteria</taxon>
        <taxon>Pseudomonadati</taxon>
        <taxon>Acidobacteriota</taxon>
        <taxon>Terriglobia</taxon>
        <taxon>Terriglobales</taxon>
        <taxon>Acidobacteriaceae</taxon>
        <taxon>Granulicella</taxon>
    </lineage>
</organism>
<feature type="transmembrane region" description="Helical" evidence="1">
    <location>
        <begin position="417"/>
        <end position="436"/>
    </location>
</feature>
<dbReference type="InterPro" id="IPR027268">
    <property type="entry name" value="Peptidase_M4/M1_CTD_sf"/>
</dbReference>
<dbReference type="OrthoDB" id="100605at2"/>
<sequence>MGMFLNFFFFELKLRAKGALAYSFFAVFFFLAFFGVAAEDFMIGPGKVLLNGPYETAQIQMLFSFFGMILVAGIFGPAILRDFQLNTYQLIFTKPLSKFAYLGGRWLGSFVTTVFVFSGLIFGELAGSLAPWVDHTRLLPVDGHLVAMILKTFIQIPLIQAFFLGASFFCVAALTRKLVIVYLQGIGLFVVYLGFLFSVLTARSLNRFWPSVFDPLGNVLIDSVTRYWTVADRNGMMIPWHGEFLYNRLLWIGVGCVALLVAYIFFPMQGEAVTVRSGKKRNLEADEELGPPRPTFHVVLPRVTQIFGLATTWAQFISMMRVRMKNIFSEVLFWAICLMMVGLNLLTGRVAGRINGANVYPVTYLMLQAVENWSILLLYIIVTIYAGELIWRERDTKFELIHDALPFAGWVDWMSKFAAICIVQLAILTVVLLTGVLSQAMQGYFRFELGQYFKELYLITFVMICTFALFCMAIQTFVKNKFVGHAIAIAVFFIPTFITRWGWIDVLYLFNNPVSYTYSDMNGYGHFVKPLFWEDFYWLAFACLLAVFAIALAQRGTEAPFGERWRNAKLRLPSMLPIAALFALAFLGSGAWIYYNTHVLNEIRTDQEQRHRQADYEKLYKKYERLPQPKITDVDTRVNLLPETRSFEATGTFTLKNKTDQPIPDIHINATKESVDEVTFDRPSHITLSDPKHWYTIYHLETPLAPGEEMKMFFKASYHSHGFRNNGERPELVANGTFFDQDYFPHLGYNRGQELDNPVRRKEEKLGPLEELAPRGDPYYTNVNLFTPDGDWITYHTIVSTAPDQIALSPGYLQKQWKQNGRNYFEYSMGQTKMLEFYDYNSGRYDVKRAVYQGVNGPINIEVYHDPKHEFDNDDMIEASKKGLEYYEKNYGPFQFGQYRILEYPRYRTFAQSFPNTIPFSEGIGFIGKVEKPDDIDFTYFVTDHELAHQWWAHQLIGGAVLGSNMMSESFAEYSALRVMEKKYGAANMRKFLRYELDGYLRGRAGEVRHEPPLVLVQNEPYVWYQKGSLVLYGLSDYIGEDKVNLALKTLLDKYKFAGPPYPDTRALTAELRAVTPPELQYLITDMFETITLYDNKTTTATYVETPDHTFKVTMHVDAKKLKADGTGNETVAPLNDLIELGVFKGEKNHEVPLHVEKRWINQPTSTFEFIVDEKPTRAGIDPFNKLIDRNPEDNTVDITKQ</sequence>
<dbReference type="GO" id="GO:0008270">
    <property type="term" value="F:zinc ion binding"/>
    <property type="evidence" value="ECO:0007669"/>
    <property type="project" value="InterPro"/>
</dbReference>
<evidence type="ECO:0000259" key="2">
    <source>
        <dbReference type="Pfam" id="PF01433"/>
    </source>
</evidence>
<feature type="transmembrane region" description="Helical" evidence="1">
    <location>
        <begin position="456"/>
        <end position="475"/>
    </location>
</feature>
<keyword evidence="4" id="KW-1185">Reference proteome</keyword>
<feature type="transmembrane region" description="Helical" evidence="1">
    <location>
        <begin position="331"/>
        <end position="352"/>
    </location>
</feature>
<evidence type="ECO:0000313" key="4">
    <source>
        <dbReference type="Proteomes" id="UP000199024"/>
    </source>
</evidence>
<dbReference type="InterPro" id="IPR014782">
    <property type="entry name" value="Peptidase_M1_dom"/>
</dbReference>
<protein>
    <submittedName>
        <fullName evidence="3">Peptidase family M1</fullName>
    </submittedName>
</protein>
<dbReference type="AlphaFoldDB" id="A0A1I6LWY4"/>
<evidence type="ECO:0000256" key="1">
    <source>
        <dbReference type="SAM" id="Phobius"/>
    </source>
</evidence>
<feature type="transmembrane region" description="Helical" evidence="1">
    <location>
        <begin position="58"/>
        <end position="80"/>
    </location>
</feature>
<reference evidence="3 4" key="1">
    <citation type="submission" date="2016-10" db="EMBL/GenBank/DDBJ databases">
        <authorList>
            <person name="de Groot N.N."/>
        </authorList>
    </citation>
    <scope>NUCLEOTIDE SEQUENCE [LARGE SCALE GENOMIC DNA]</scope>
    <source>
        <strain evidence="3 4">DSM 21001</strain>
    </source>
</reference>
<evidence type="ECO:0000313" key="3">
    <source>
        <dbReference type="EMBL" id="SFS07920.1"/>
    </source>
</evidence>
<feature type="transmembrane region" description="Helical" evidence="1">
    <location>
        <begin position="106"/>
        <end position="133"/>
    </location>
</feature>
<feature type="transmembrane region" description="Helical" evidence="1">
    <location>
        <begin position="153"/>
        <end position="174"/>
    </location>
</feature>
<feature type="transmembrane region" description="Helical" evidence="1">
    <location>
        <begin position="249"/>
        <end position="266"/>
    </location>
</feature>
<feature type="domain" description="Peptidase M1 membrane alanine aminopeptidase" evidence="2">
    <location>
        <begin position="878"/>
        <end position="1058"/>
    </location>
</feature>
<feature type="transmembrane region" description="Helical" evidence="1">
    <location>
        <begin position="574"/>
        <end position="595"/>
    </location>
</feature>
<dbReference type="EMBL" id="FOZL01000001">
    <property type="protein sequence ID" value="SFS07920.1"/>
    <property type="molecule type" value="Genomic_DNA"/>
</dbReference>
<dbReference type="Proteomes" id="UP000199024">
    <property type="component" value="Unassembled WGS sequence"/>
</dbReference>
<feature type="transmembrane region" description="Helical" evidence="1">
    <location>
        <begin position="536"/>
        <end position="553"/>
    </location>
</feature>
<proteinExistence type="predicted"/>
<feature type="transmembrane region" description="Helical" evidence="1">
    <location>
        <begin position="20"/>
        <end position="38"/>
    </location>
</feature>
<keyword evidence="1" id="KW-1133">Transmembrane helix</keyword>
<feature type="transmembrane region" description="Helical" evidence="1">
    <location>
        <begin position="372"/>
        <end position="391"/>
    </location>
</feature>
<dbReference type="RefSeq" id="WP_089837879.1">
    <property type="nucleotide sequence ID" value="NZ_FOZL01000001.1"/>
</dbReference>
<gene>
    <name evidence="3" type="ORF">SAMN05421771_1407</name>
</gene>
<dbReference type="Pfam" id="PF01433">
    <property type="entry name" value="Peptidase_M1"/>
    <property type="match status" value="1"/>
</dbReference>
<name>A0A1I6LWY4_9BACT</name>
<dbReference type="STRING" id="474950.SAMN05421771_1407"/>
<dbReference type="SUPFAM" id="SSF55486">
    <property type="entry name" value="Metalloproteases ('zincins'), catalytic domain"/>
    <property type="match status" value="1"/>
</dbReference>
<feature type="transmembrane region" description="Helical" evidence="1">
    <location>
        <begin position="181"/>
        <end position="202"/>
    </location>
</feature>